<keyword evidence="2" id="KW-1185">Reference proteome</keyword>
<gene>
    <name evidence="1" type="ORF">CDAR_519661</name>
</gene>
<evidence type="ECO:0000313" key="1">
    <source>
        <dbReference type="EMBL" id="GIY18690.1"/>
    </source>
</evidence>
<accession>A0AAV4RAH2</accession>
<dbReference type="AlphaFoldDB" id="A0AAV4RAH2"/>
<proteinExistence type="predicted"/>
<name>A0AAV4RAH2_9ARAC</name>
<sequence>MFLMNIRRWLSSKSTVSPDKLSEELTNIETQRFVRQGIRACSPLHASLLEGDGWKPSSFAIWNSNFLLRNTKGTRTNRKDRQGHRRSSTEWMVYGIHE</sequence>
<dbReference type="EMBL" id="BPLQ01005932">
    <property type="protein sequence ID" value="GIY18690.1"/>
    <property type="molecule type" value="Genomic_DNA"/>
</dbReference>
<dbReference type="Proteomes" id="UP001054837">
    <property type="component" value="Unassembled WGS sequence"/>
</dbReference>
<organism evidence="1 2">
    <name type="scientific">Caerostris darwini</name>
    <dbReference type="NCBI Taxonomy" id="1538125"/>
    <lineage>
        <taxon>Eukaryota</taxon>
        <taxon>Metazoa</taxon>
        <taxon>Ecdysozoa</taxon>
        <taxon>Arthropoda</taxon>
        <taxon>Chelicerata</taxon>
        <taxon>Arachnida</taxon>
        <taxon>Araneae</taxon>
        <taxon>Araneomorphae</taxon>
        <taxon>Entelegynae</taxon>
        <taxon>Araneoidea</taxon>
        <taxon>Araneidae</taxon>
        <taxon>Caerostris</taxon>
    </lineage>
</organism>
<reference evidence="1 2" key="1">
    <citation type="submission" date="2021-06" db="EMBL/GenBank/DDBJ databases">
        <title>Caerostris darwini draft genome.</title>
        <authorList>
            <person name="Kono N."/>
            <person name="Arakawa K."/>
        </authorList>
    </citation>
    <scope>NUCLEOTIDE SEQUENCE [LARGE SCALE GENOMIC DNA]</scope>
</reference>
<protein>
    <submittedName>
        <fullName evidence="1">Uncharacterized protein</fullName>
    </submittedName>
</protein>
<comment type="caution">
    <text evidence="1">The sequence shown here is derived from an EMBL/GenBank/DDBJ whole genome shotgun (WGS) entry which is preliminary data.</text>
</comment>
<evidence type="ECO:0000313" key="2">
    <source>
        <dbReference type="Proteomes" id="UP001054837"/>
    </source>
</evidence>